<dbReference type="SMART" id="SM00490">
    <property type="entry name" value="HELICc"/>
    <property type="match status" value="1"/>
</dbReference>
<evidence type="ECO:0000256" key="5">
    <source>
        <dbReference type="SAM" id="MobiDB-lite"/>
    </source>
</evidence>
<dbReference type="PANTHER" id="PTHR43519:SF1">
    <property type="entry name" value="ATP-DEPENDENT RNA HELICASE HRPB"/>
    <property type="match status" value="1"/>
</dbReference>
<evidence type="ECO:0000256" key="2">
    <source>
        <dbReference type="ARBA" id="ARBA00022801"/>
    </source>
</evidence>
<dbReference type="InterPro" id="IPR027417">
    <property type="entry name" value="P-loop_NTPase"/>
</dbReference>
<dbReference type="GO" id="GO:0016787">
    <property type="term" value="F:hydrolase activity"/>
    <property type="evidence" value="ECO:0007669"/>
    <property type="project" value="UniProtKB-KW"/>
</dbReference>
<dbReference type="PROSITE" id="PS51194">
    <property type="entry name" value="HELICASE_CTER"/>
    <property type="match status" value="1"/>
</dbReference>
<dbReference type="Proteomes" id="UP000092952">
    <property type="component" value="Chromosome"/>
</dbReference>
<dbReference type="InterPro" id="IPR011545">
    <property type="entry name" value="DEAD/DEAH_box_helicase_dom"/>
</dbReference>
<sequence>MSGPELPIDEALPALRAALDDHPAVVLEAPPGAGKTTRVPLDLLAAPWLGDQKILLLEPRRLAARAAARRMASLLGEAEGQTVGYRTRLDSRVSAATRIEVITEGILTRLLQADPALTGVGLVIFDEFHERSLQADLGLALCLQAQALLRPDLRLLVMSATLDGAAVAQLLGGAPRVSSAGRSFPVSVRHLPGDGPLEGRIVAAIRRALAEETGSLLVFLPGTPEIRRLAAQLERAELPADVRVCPLYAGLDAAAQDAAIAAPPPGERKIVLATRIAESSLTIDGIGVVIDAGLSRHTRFNPRTGMDGLVTVPVSRAAAEQRAGRAGRLGPGVCFRLWSEAEHSRLPAYAAPEIAVADLAPLALELALWGVRDPAELAWLTPPPAPHLAQARQLLQALGALDASAAITPHGRALAGLGLPPRLAHLLLAGASADACLLAALLAERDVLRRTPGQAPAVDIELRLTALRTGRAGGDADRAAFDAVLRLARRLQSRLPAGAGVSQSCGALLALAFPDRIAQRRSRGSYRLANGRGATLDAADALAGAEFLVVAELDDIGDNARIRLAAGIERSEIEAVCGPLLETVEQVRFDAASGAVQARRVQRLGALVLADDPLPQPSAAAIAGALLEAIARRGVAALPWSDADRQLRARVALMVRLEPEAGWPDLSDAALQAGLADWLRPYLPGLRRMDDLADGGLRMALSGLLDHAQARHLDAELPRELTVNGRARAIDYAADTPVLAVRLQDLFGQHDTPRLAGGRLPLVLHLLSPAGRPVAVTADLGGFWRGAYAEVRKQMRGRYPKHPWPDDPLAAAPPAPRR</sequence>
<name>A0A1B1YTQ7_9GAMM</name>
<dbReference type="KEGG" id="gbi:PG2T_07495"/>
<dbReference type="InParanoid" id="A0A1B1YTQ7"/>
<dbReference type="Gene3D" id="3.40.50.300">
    <property type="entry name" value="P-loop containing nucleotide triphosphate hydrolases"/>
    <property type="match status" value="2"/>
</dbReference>
<dbReference type="InterPro" id="IPR010225">
    <property type="entry name" value="HrpB"/>
</dbReference>
<evidence type="ECO:0000313" key="8">
    <source>
        <dbReference type="EMBL" id="ANX04043.1"/>
    </source>
</evidence>
<dbReference type="NCBIfam" id="TIGR01970">
    <property type="entry name" value="DEAH_box_HrpB"/>
    <property type="match status" value="1"/>
</dbReference>
<keyword evidence="9" id="KW-1185">Reference proteome</keyword>
<dbReference type="SUPFAM" id="SSF52540">
    <property type="entry name" value="P-loop containing nucleoside triphosphate hydrolases"/>
    <property type="match status" value="1"/>
</dbReference>
<dbReference type="InterPro" id="IPR001650">
    <property type="entry name" value="Helicase_C-like"/>
</dbReference>
<dbReference type="PROSITE" id="PS51192">
    <property type="entry name" value="HELICASE_ATP_BIND_1"/>
    <property type="match status" value="1"/>
</dbReference>
<dbReference type="SMART" id="SM00487">
    <property type="entry name" value="DEXDc"/>
    <property type="match status" value="1"/>
</dbReference>
<dbReference type="FunCoup" id="A0A1B1YTQ7">
    <property type="interactions" value="130"/>
</dbReference>
<feature type="domain" description="Helicase C-terminal" evidence="7">
    <location>
        <begin position="204"/>
        <end position="370"/>
    </location>
</feature>
<evidence type="ECO:0000256" key="4">
    <source>
        <dbReference type="ARBA" id="ARBA00022840"/>
    </source>
</evidence>
<dbReference type="SMART" id="SM00847">
    <property type="entry name" value="HA2"/>
    <property type="match status" value="1"/>
</dbReference>
<evidence type="ECO:0000259" key="7">
    <source>
        <dbReference type="PROSITE" id="PS51194"/>
    </source>
</evidence>
<evidence type="ECO:0000256" key="1">
    <source>
        <dbReference type="ARBA" id="ARBA00022741"/>
    </source>
</evidence>
<organism evidence="8 9">
    <name type="scientific">Immundisolibacter cernigliae</name>
    <dbReference type="NCBI Taxonomy" id="1810504"/>
    <lineage>
        <taxon>Bacteria</taxon>
        <taxon>Pseudomonadati</taxon>
        <taxon>Pseudomonadota</taxon>
        <taxon>Gammaproteobacteria</taxon>
        <taxon>Immundisolibacterales</taxon>
        <taxon>Immundisolibacteraceae</taxon>
        <taxon>Immundisolibacter</taxon>
    </lineage>
</organism>
<dbReference type="GO" id="GO:0005524">
    <property type="term" value="F:ATP binding"/>
    <property type="evidence" value="ECO:0007669"/>
    <property type="project" value="UniProtKB-KW"/>
</dbReference>
<accession>A0A1B1YTQ7</accession>
<dbReference type="CDD" id="cd18791">
    <property type="entry name" value="SF2_C_RHA"/>
    <property type="match status" value="1"/>
</dbReference>
<dbReference type="RefSeq" id="WP_068803884.1">
    <property type="nucleotide sequence ID" value="NZ_CP014671.1"/>
</dbReference>
<dbReference type="Pfam" id="PF24473">
    <property type="entry name" value="CON_HrpB"/>
    <property type="match status" value="1"/>
</dbReference>
<dbReference type="InterPro" id="IPR049614">
    <property type="entry name" value="HrpB_DEXH"/>
</dbReference>
<dbReference type="AlphaFoldDB" id="A0A1B1YTQ7"/>
<gene>
    <name evidence="8" type="ORF">PG2T_07495</name>
</gene>
<dbReference type="PANTHER" id="PTHR43519">
    <property type="entry name" value="ATP-DEPENDENT RNA HELICASE HRPB"/>
    <property type="match status" value="1"/>
</dbReference>
<dbReference type="InterPro" id="IPR013689">
    <property type="entry name" value="RNA_helicase_ATP-dep_HrpB_C"/>
</dbReference>
<evidence type="ECO:0000256" key="3">
    <source>
        <dbReference type="ARBA" id="ARBA00022806"/>
    </source>
</evidence>
<dbReference type="Gene3D" id="1.20.120.1080">
    <property type="match status" value="1"/>
</dbReference>
<dbReference type="GO" id="GO:0003676">
    <property type="term" value="F:nucleic acid binding"/>
    <property type="evidence" value="ECO:0007669"/>
    <property type="project" value="InterPro"/>
</dbReference>
<protein>
    <submittedName>
        <fullName evidence="8">ATP-dependent helicase HrpB</fullName>
    </submittedName>
</protein>
<dbReference type="Pfam" id="PF00271">
    <property type="entry name" value="Helicase_C"/>
    <property type="match status" value="1"/>
</dbReference>
<reference evidence="9" key="1">
    <citation type="submission" date="2016-03" db="EMBL/GenBank/DDBJ databases">
        <title>Complete genome sequence of Solimmundus cernigliae, representing a novel lineage of polycyclic aromatic hydrocarbon degraders within the Gammaproteobacteria.</title>
        <authorList>
            <person name="Singleton D.R."/>
            <person name="Dickey A.N."/>
            <person name="Scholl E.H."/>
            <person name="Wright F.A."/>
            <person name="Aitken M.D."/>
        </authorList>
    </citation>
    <scope>NUCLEOTIDE SEQUENCE [LARGE SCALE GENOMIC DNA]</scope>
    <source>
        <strain evidence="9">TR3.2</strain>
    </source>
</reference>
<dbReference type="STRING" id="1810504.PG2T_07495"/>
<dbReference type="InterPro" id="IPR014001">
    <property type="entry name" value="Helicase_ATP-bd"/>
</dbReference>
<dbReference type="InterPro" id="IPR007502">
    <property type="entry name" value="Helicase-assoc_dom"/>
</dbReference>
<dbReference type="PIRSF" id="PIRSF005496">
    <property type="entry name" value="ATP_hel_hrpB"/>
    <property type="match status" value="1"/>
</dbReference>
<keyword evidence="4" id="KW-0067">ATP-binding</keyword>
<dbReference type="FunFam" id="3.40.50.300:FF:002125">
    <property type="entry name" value="ATP-dependent helicase HrpB"/>
    <property type="match status" value="1"/>
</dbReference>
<dbReference type="Pfam" id="PF08482">
    <property type="entry name" value="HrpB_C"/>
    <property type="match status" value="1"/>
</dbReference>
<feature type="domain" description="Helicase ATP-binding" evidence="6">
    <location>
        <begin position="16"/>
        <end position="180"/>
    </location>
</feature>
<dbReference type="EMBL" id="CP014671">
    <property type="protein sequence ID" value="ANX04043.1"/>
    <property type="molecule type" value="Genomic_DNA"/>
</dbReference>
<dbReference type="GO" id="GO:0004386">
    <property type="term" value="F:helicase activity"/>
    <property type="evidence" value="ECO:0007669"/>
    <property type="project" value="UniProtKB-KW"/>
</dbReference>
<dbReference type="InterPro" id="IPR056329">
    <property type="entry name" value="CON_HrpB"/>
</dbReference>
<dbReference type="OrthoDB" id="9805617at2"/>
<keyword evidence="1" id="KW-0547">Nucleotide-binding</keyword>
<feature type="region of interest" description="Disordered" evidence="5">
    <location>
        <begin position="798"/>
        <end position="818"/>
    </location>
</feature>
<keyword evidence="3 8" id="KW-0347">Helicase</keyword>
<proteinExistence type="predicted"/>
<keyword evidence="2" id="KW-0378">Hydrolase</keyword>
<dbReference type="Pfam" id="PF00270">
    <property type="entry name" value="DEAD"/>
    <property type="match status" value="1"/>
</dbReference>
<evidence type="ECO:0000313" key="9">
    <source>
        <dbReference type="Proteomes" id="UP000092952"/>
    </source>
</evidence>
<evidence type="ECO:0000259" key="6">
    <source>
        <dbReference type="PROSITE" id="PS51192"/>
    </source>
</evidence>
<dbReference type="CDD" id="cd17990">
    <property type="entry name" value="DEXHc_HrpB"/>
    <property type="match status" value="1"/>
</dbReference>